<evidence type="ECO:0000256" key="2">
    <source>
        <dbReference type="SAM" id="SignalP"/>
    </source>
</evidence>
<protein>
    <submittedName>
        <fullName evidence="3">Uncharacterized protein</fullName>
    </submittedName>
</protein>
<feature type="non-terminal residue" evidence="3">
    <location>
        <position position="73"/>
    </location>
</feature>
<sequence>MKLLVVLCLTALVAAAYADDDRSDVSREVKDWISNQAGKARESAQELRRKLIAKLEEEREQIKRGLKILKERL</sequence>
<accession>A0A6H5GBM3</accession>
<evidence type="ECO:0000313" key="3">
    <source>
        <dbReference type="EMBL" id="CAB0000375.1"/>
    </source>
</evidence>
<dbReference type="Proteomes" id="UP000479000">
    <property type="component" value="Unassembled WGS sequence"/>
</dbReference>
<dbReference type="EMBL" id="CADCXU010009443">
    <property type="protein sequence ID" value="CAB0000375.1"/>
    <property type="molecule type" value="Genomic_DNA"/>
</dbReference>
<gene>
    <name evidence="4" type="ORF">NTEN_LOCUS16797</name>
    <name evidence="3" type="ORF">NTEN_LOCUS6310</name>
</gene>
<feature type="coiled-coil region" evidence="1">
    <location>
        <begin position="41"/>
        <end position="72"/>
    </location>
</feature>
<keyword evidence="5" id="KW-1185">Reference proteome</keyword>
<proteinExistence type="predicted"/>
<evidence type="ECO:0000256" key="1">
    <source>
        <dbReference type="SAM" id="Coils"/>
    </source>
</evidence>
<evidence type="ECO:0000313" key="5">
    <source>
        <dbReference type="Proteomes" id="UP000479000"/>
    </source>
</evidence>
<keyword evidence="2" id="KW-0732">Signal</keyword>
<dbReference type="EMBL" id="CADCXU010024620">
    <property type="protein sequence ID" value="CAB0011968.1"/>
    <property type="molecule type" value="Genomic_DNA"/>
</dbReference>
<dbReference type="SUPFAM" id="SSF47162">
    <property type="entry name" value="Apolipoprotein"/>
    <property type="match status" value="1"/>
</dbReference>
<name>A0A6H5GBM3_9HEMI</name>
<feature type="signal peptide" evidence="2">
    <location>
        <begin position="1"/>
        <end position="18"/>
    </location>
</feature>
<keyword evidence="1" id="KW-0175">Coiled coil</keyword>
<dbReference type="AlphaFoldDB" id="A0A6H5GBM3"/>
<feature type="chain" id="PRO_5036385514" evidence="2">
    <location>
        <begin position="19"/>
        <end position="73"/>
    </location>
</feature>
<reference evidence="3 5" key="1">
    <citation type="submission" date="2020-02" db="EMBL/GenBank/DDBJ databases">
        <authorList>
            <person name="Ferguson B K."/>
        </authorList>
    </citation>
    <scope>NUCLEOTIDE SEQUENCE [LARGE SCALE GENOMIC DNA]</scope>
</reference>
<organism evidence="3 5">
    <name type="scientific">Nesidiocoris tenuis</name>
    <dbReference type="NCBI Taxonomy" id="355587"/>
    <lineage>
        <taxon>Eukaryota</taxon>
        <taxon>Metazoa</taxon>
        <taxon>Ecdysozoa</taxon>
        <taxon>Arthropoda</taxon>
        <taxon>Hexapoda</taxon>
        <taxon>Insecta</taxon>
        <taxon>Pterygota</taxon>
        <taxon>Neoptera</taxon>
        <taxon>Paraneoptera</taxon>
        <taxon>Hemiptera</taxon>
        <taxon>Heteroptera</taxon>
        <taxon>Panheteroptera</taxon>
        <taxon>Cimicomorpha</taxon>
        <taxon>Miridae</taxon>
        <taxon>Dicyphina</taxon>
        <taxon>Nesidiocoris</taxon>
    </lineage>
</organism>
<evidence type="ECO:0000313" key="4">
    <source>
        <dbReference type="EMBL" id="CAB0011968.1"/>
    </source>
</evidence>